<name>A0A2S9X7X7_9NEIS</name>
<comment type="caution">
    <text evidence="2">The sequence shown here is derived from an EMBL/GenBank/DDBJ whole genome shotgun (WGS) entry which is preliminary data.</text>
</comment>
<dbReference type="AlphaFoldDB" id="A0A2S9X7X7"/>
<sequence>MKTFADRLRYLKGLRDVSVKQISAACRVSDPTVYGWLRSSQPRNKHLAMLATFLDTTVDFLVNGEQSETRDEIIQELRTLVPKLSTKQLEILLQTAKEFSKKTA</sequence>
<gene>
    <name evidence="2" type="ORF">BUE93_04040</name>
</gene>
<proteinExistence type="predicted"/>
<evidence type="ECO:0000313" key="3">
    <source>
        <dbReference type="Proteomes" id="UP000239469"/>
    </source>
</evidence>
<feature type="domain" description="HTH cro/C1-type" evidence="1">
    <location>
        <begin position="8"/>
        <end position="61"/>
    </location>
</feature>
<dbReference type="Proteomes" id="UP000239469">
    <property type="component" value="Unassembled WGS sequence"/>
</dbReference>
<reference evidence="2 3" key="1">
    <citation type="submission" date="2017-01" db="EMBL/GenBank/DDBJ databases">
        <title>New insights into the genetic diversity of Chromobacterium isolated from tropical freshwater lake.</title>
        <authorList>
            <person name="Santos A.B."/>
            <person name="Nascimento A.M."/>
            <person name="Da Silva P.C."/>
        </authorList>
    </citation>
    <scope>NUCLEOTIDE SEQUENCE [LARGE SCALE GENOMIC DNA]</scope>
    <source>
        <strain evidence="2 3">56AF</strain>
    </source>
</reference>
<dbReference type="SUPFAM" id="SSF47413">
    <property type="entry name" value="lambda repressor-like DNA-binding domains"/>
    <property type="match status" value="1"/>
</dbReference>
<dbReference type="InterPro" id="IPR010982">
    <property type="entry name" value="Lambda_DNA-bd_dom_sf"/>
</dbReference>
<accession>A0A2S9X7X7</accession>
<dbReference type="GO" id="GO:0003677">
    <property type="term" value="F:DNA binding"/>
    <property type="evidence" value="ECO:0007669"/>
    <property type="project" value="InterPro"/>
</dbReference>
<evidence type="ECO:0000313" key="2">
    <source>
        <dbReference type="EMBL" id="PRP71823.1"/>
    </source>
</evidence>
<dbReference type="PROSITE" id="PS50943">
    <property type="entry name" value="HTH_CROC1"/>
    <property type="match status" value="1"/>
</dbReference>
<organism evidence="2 3">
    <name type="scientific">Chromobacterium amazonense</name>
    <dbReference type="NCBI Taxonomy" id="1382803"/>
    <lineage>
        <taxon>Bacteria</taxon>
        <taxon>Pseudomonadati</taxon>
        <taxon>Pseudomonadota</taxon>
        <taxon>Betaproteobacteria</taxon>
        <taxon>Neisseriales</taxon>
        <taxon>Chromobacteriaceae</taxon>
        <taxon>Chromobacterium</taxon>
    </lineage>
</organism>
<dbReference type="Gene3D" id="1.10.260.40">
    <property type="entry name" value="lambda repressor-like DNA-binding domains"/>
    <property type="match status" value="1"/>
</dbReference>
<dbReference type="InterPro" id="IPR001387">
    <property type="entry name" value="Cro/C1-type_HTH"/>
</dbReference>
<evidence type="ECO:0000259" key="1">
    <source>
        <dbReference type="PROSITE" id="PS50943"/>
    </source>
</evidence>
<protein>
    <recommendedName>
        <fullName evidence="1">HTH cro/C1-type domain-containing protein</fullName>
    </recommendedName>
</protein>
<dbReference type="EMBL" id="MTBD01000007">
    <property type="protein sequence ID" value="PRP71823.1"/>
    <property type="molecule type" value="Genomic_DNA"/>
</dbReference>